<evidence type="ECO:0000256" key="4">
    <source>
        <dbReference type="SAM" id="MobiDB-lite"/>
    </source>
</evidence>
<comment type="caution">
    <text evidence="7">The sequence shown here is derived from an EMBL/GenBank/DDBJ whole genome shotgun (WGS) entry which is preliminary data.</text>
</comment>
<reference evidence="7 8" key="1">
    <citation type="submission" date="2024-08" db="EMBL/GenBank/DDBJ databases">
        <authorList>
            <person name="Cucini C."/>
            <person name="Frati F."/>
        </authorList>
    </citation>
    <scope>NUCLEOTIDE SEQUENCE [LARGE SCALE GENOMIC DNA]</scope>
</reference>
<accession>A0ABP1QTA7</accession>
<dbReference type="CDD" id="cd00298">
    <property type="entry name" value="ACD_sHsps_p23-like"/>
    <property type="match status" value="1"/>
</dbReference>
<evidence type="ECO:0000313" key="7">
    <source>
        <dbReference type="EMBL" id="CAL8111472.1"/>
    </source>
</evidence>
<name>A0ABP1QTA7_9HEXA</name>
<evidence type="ECO:0000313" key="8">
    <source>
        <dbReference type="Proteomes" id="UP001642540"/>
    </source>
</evidence>
<feature type="region of interest" description="Disordered" evidence="4">
    <location>
        <begin position="227"/>
        <end position="310"/>
    </location>
</feature>
<comment type="function">
    <text evidence="3">Required for cytoplasmic pre-assembly of axonemal dyneins, thereby playing a central role in motility in cilia and flagella. Involved in pre-assembly of dynein arm complexes in the cytoplasm before intraflagellar transport loads them for the ciliary compartment.</text>
</comment>
<feature type="region of interest" description="Disordered" evidence="4">
    <location>
        <begin position="516"/>
        <end position="539"/>
    </location>
</feature>
<keyword evidence="8" id="KW-1185">Reference proteome</keyword>
<keyword evidence="1 3" id="KW-0963">Cytoplasm</keyword>
<protein>
    <recommendedName>
        <fullName evidence="3">Protein kintoun</fullName>
    </recommendedName>
    <alternativeName>
        <fullName evidence="3">Dynein assembly factor 2, axonemal homolog</fullName>
    </alternativeName>
</protein>
<dbReference type="InterPro" id="IPR050734">
    <property type="entry name" value="PIH1/Kintoun_subfamily"/>
</dbReference>
<feature type="compositionally biased region" description="Basic and acidic residues" evidence="4">
    <location>
        <begin position="241"/>
        <end position="254"/>
    </location>
</feature>
<dbReference type="InterPro" id="IPR041442">
    <property type="entry name" value="PIH1D1/2/3_CS-like"/>
</dbReference>
<feature type="domain" description="PIH1 N-terminal" evidence="5">
    <location>
        <begin position="58"/>
        <end position="215"/>
    </location>
</feature>
<evidence type="ECO:0000256" key="1">
    <source>
        <dbReference type="ARBA" id="ARBA00022490"/>
    </source>
</evidence>
<feature type="compositionally biased region" description="Polar residues" evidence="4">
    <location>
        <begin position="255"/>
        <end position="270"/>
    </location>
</feature>
<feature type="domain" description="PIH1D1/2/3 CS-like" evidence="6">
    <location>
        <begin position="311"/>
        <end position="412"/>
    </location>
</feature>
<dbReference type="Proteomes" id="UP001642540">
    <property type="component" value="Unassembled WGS sequence"/>
</dbReference>
<dbReference type="EMBL" id="CAXLJM020000046">
    <property type="protein sequence ID" value="CAL8111472.1"/>
    <property type="molecule type" value="Genomic_DNA"/>
</dbReference>
<feature type="region of interest" description="Disordered" evidence="4">
    <location>
        <begin position="551"/>
        <end position="604"/>
    </location>
</feature>
<organism evidence="7 8">
    <name type="scientific">Orchesella dallaii</name>
    <dbReference type="NCBI Taxonomy" id="48710"/>
    <lineage>
        <taxon>Eukaryota</taxon>
        <taxon>Metazoa</taxon>
        <taxon>Ecdysozoa</taxon>
        <taxon>Arthropoda</taxon>
        <taxon>Hexapoda</taxon>
        <taxon>Collembola</taxon>
        <taxon>Entomobryomorpha</taxon>
        <taxon>Entomobryoidea</taxon>
        <taxon>Orchesellidae</taxon>
        <taxon>Orchesellinae</taxon>
        <taxon>Orchesella</taxon>
    </lineage>
</organism>
<comment type="similarity">
    <text evidence="3">Belongs to the PIH1 family. Kintoun subfamily.</text>
</comment>
<dbReference type="InterPro" id="IPR034727">
    <property type="entry name" value="Kintoun"/>
</dbReference>
<evidence type="ECO:0000256" key="2">
    <source>
        <dbReference type="ARBA" id="ARBA00024190"/>
    </source>
</evidence>
<evidence type="ECO:0000259" key="6">
    <source>
        <dbReference type="Pfam" id="PF18201"/>
    </source>
</evidence>
<dbReference type="PANTHER" id="PTHR22997:SF3">
    <property type="entry name" value="PROTEIN KINTOUN"/>
    <property type="match status" value="1"/>
</dbReference>
<evidence type="ECO:0000256" key="3">
    <source>
        <dbReference type="HAMAP-Rule" id="MF_03069"/>
    </source>
</evidence>
<dbReference type="InterPro" id="IPR012981">
    <property type="entry name" value="PIH1_N"/>
</dbReference>
<feature type="compositionally biased region" description="Basic residues" evidence="4">
    <location>
        <begin position="558"/>
        <end position="573"/>
    </location>
</feature>
<sequence length="631" mass="70823">MTQNETECNDFADILFPPDNDPDKDDFCMTRSELDKITEAFKDEGFRKLFVEYVEEMQDPETQATYQREMRQLELERGNIVHFINPVPGYVLKSSADGEKKAFINICSNPLIKQASFQSVTKNDEKGNMWSIPYAQSPPREDVDKSGSFCIVYDVIFHAETLAMARKDTLLRDKLETTAIDSVEKSFKVTLDRNNVKRPKLRYKGLARATAIKYKMGGTLPSVIDPIAAKNELPPQRTTPLKREQKSDSLKECNETSSSSGAKNANQKVSSPIPVEKSKKNFASAGGAKEKPKLARSISDGNEGDDDESWTEPRYSIKYRSHVDMQDYSLDNRKIGKTIPDELTLTIDLPLLRDSSTLDADVVDGGLFFELKSELRARYKLKLKLPYQVHGDSAKATFDKDKRKLSVTLRVVQRKIDKSKVLPLPSSEVKEGMYLRGESGPDENDDEVFKDVGGAGDAVFLQSLEKPVEVISAWSKNDHGIKGILKRTGRVRSRSESFVDKMTLLRTGKDESISLESLNEEVESDEVLSTSPTHEKSVRFSDAVQRQLYRSNSSILGQKKKNQRKNKNKRKTRERANSEGSASSLDADADDEDHGYTSSSSIVGHLFGNASSRLKKRELVRHDASLSSSLD</sequence>
<proteinExistence type="inferred from homology"/>
<dbReference type="Pfam" id="PF18201">
    <property type="entry name" value="PIH1_CS"/>
    <property type="match status" value="1"/>
</dbReference>
<gene>
    <name evidence="7" type="ORF">ODALV1_LOCUS15067</name>
</gene>
<dbReference type="HAMAP" id="MF_03069">
    <property type="entry name" value="Kintoun"/>
    <property type="match status" value="1"/>
</dbReference>
<comment type="subcellular location">
    <subcellularLocation>
        <location evidence="3">Cytoplasm</location>
    </subcellularLocation>
    <subcellularLocation>
        <location evidence="2">Dynein axonemal particle</location>
    </subcellularLocation>
</comment>
<dbReference type="Pfam" id="PF08190">
    <property type="entry name" value="PIH1"/>
    <property type="match status" value="1"/>
</dbReference>
<evidence type="ECO:0000259" key="5">
    <source>
        <dbReference type="Pfam" id="PF08190"/>
    </source>
</evidence>
<dbReference type="PANTHER" id="PTHR22997">
    <property type="entry name" value="PIH1 DOMAIN-CONTAINING PROTEIN 1"/>
    <property type="match status" value="1"/>
</dbReference>